<accession>A0A927N193</accession>
<organism evidence="1 2">
    <name type="scientific">Actinopolymorpha pittospori</name>
    <dbReference type="NCBI Taxonomy" id="648752"/>
    <lineage>
        <taxon>Bacteria</taxon>
        <taxon>Bacillati</taxon>
        <taxon>Actinomycetota</taxon>
        <taxon>Actinomycetes</taxon>
        <taxon>Propionibacteriales</taxon>
        <taxon>Actinopolymorphaceae</taxon>
        <taxon>Actinopolymorpha</taxon>
    </lineage>
</organism>
<keyword evidence="2" id="KW-1185">Reference proteome</keyword>
<sequence>MPDLTVERAVWAFEALWGERWREYGPPEAELMLGRNGSFFFEPGPGMSFAVSFADRLLWILDWDKVHSRSRPSTTSEARRVHGTAIVDATNGEVLAVLQNGSELPPSAAAR</sequence>
<dbReference type="Proteomes" id="UP000638648">
    <property type="component" value="Unassembled WGS sequence"/>
</dbReference>
<gene>
    <name evidence="1" type="ORF">HEB94_007032</name>
</gene>
<protein>
    <submittedName>
        <fullName evidence="1">Uncharacterized protein</fullName>
    </submittedName>
</protein>
<comment type="caution">
    <text evidence="1">The sequence shown here is derived from an EMBL/GenBank/DDBJ whole genome shotgun (WGS) entry which is preliminary data.</text>
</comment>
<dbReference type="AlphaFoldDB" id="A0A927N193"/>
<evidence type="ECO:0000313" key="2">
    <source>
        <dbReference type="Proteomes" id="UP000638648"/>
    </source>
</evidence>
<name>A0A927N193_9ACTN</name>
<evidence type="ECO:0000313" key="1">
    <source>
        <dbReference type="EMBL" id="MBE1610184.1"/>
    </source>
</evidence>
<dbReference type="RefSeq" id="WP_192753591.1">
    <property type="nucleotide sequence ID" value="NZ_BAABJL010000131.1"/>
</dbReference>
<reference evidence="1" key="1">
    <citation type="submission" date="2020-10" db="EMBL/GenBank/DDBJ databases">
        <title>Sequencing the genomes of 1000 actinobacteria strains.</title>
        <authorList>
            <person name="Klenk H.-P."/>
        </authorList>
    </citation>
    <scope>NUCLEOTIDE SEQUENCE</scope>
    <source>
        <strain evidence="1">DSM 45354</strain>
    </source>
</reference>
<dbReference type="EMBL" id="JADBEM010000001">
    <property type="protein sequence ID" value="MBE1610184.1"/>
    <property type="molecule type" value="Genomic_DNA"/>
</dbReference>
<proteinExistence type="predicted"/>